<accession>A0A7X2STS8</accession>
<keyword evidence="8" id="KW-0812">Transmembrane</keyword>
<proteinExistence type="inferred from homology"/>
<dbReference type="PANTHER" id="PTHR43531">
    <property type="entry name" value="PROTEIN ICFG"/>
    <property type="match status" value="1"/>
</dbReference>
<evidence type="ECO:0000313" key="11">
    <source>
        <dbReference type="EMBL" id="MSE13698.1"/>
    </source>
</evidence>
<organism evidence="11 12">
    <name type="scientific">Enterobacter agglomerans</name>
    <name type="common">Erwinia herbicola</name>
    <name type="synonym">Pantoea agglomerans</name>
    <dbReference type="NCBI Taxonomy" id="549"/>
    <lineage>
        <taxon>Bacteria</taxon>
        <taxon>Pseudomonadati</taxon>
        <taxon>Pseudomonadota</taxon>
        <taxon>Gammaproteobacteria</taxon>
        <taxon>Enterobacterales</taxon>
        <taxon>Erwiniaceae</taxon>
        <taxon>Pantoea</taxon>
        <taxon>Pantoea agglomerans group</taxon>
    </lineage>
</organism>
<evidence type="ECO:0000256" key="2">
    <source>
        <dbReference type="ARBA" id="ARBA00022481"/>
    </source>
</evidence>
<dbReference type="InterPro" id="IPR051310">
    <property type="entry name" value="MCP_chemotaxis"/>
</dbReference>
<dbReference type="PRINTS" id="PR00260">
    <property type="entry name" value="CHEMTRNSDUCR"/>
</dbReference>
<comment type="subcellular location">
    <subcellularLocation>
        <location evidence="1">Membrane</location>
    </subcellularLocation>
</comment>
<dbReference type="AlphaFoldDB" id="A0A7X2STS8"/>
<sequence length="550" mass="58841">MTITQRLLTVFSLLAASLITLAIVAVLVLAGFQSRFQYIQTNATPSIIDLGKLVDGSNQLIIWMYRHQSATDPARQAEVEKGLDDKVSELESLNHYYLENDISSEEDRVMTEAAFTTIKDFRSRLPAFLQASRLQNDPVSLAEIQGSNGSGSAARALIAGYQKQFKLNVDIGESLSVQNTRIYQNSLWGMIGGSAVVIFVLAFFAVRTITGIRRNLNAMRSTMQQASSRLDLTLRVDDSRQDEIGLTARAYNELADNVAASLMSVSTSSQSVSTASAQISAGNEDLSARTEEQAASLEQTAASMSELSETVRQTAENTGTASQLSQNARSLSEDSAQKVTTMVRTMSDIRGSSAKITDIISVIEGIAFQTNILALNAAVEAARAGEQGRGFAVVAGEVRNLAQRSSSSAREIKVLIESSMLFVETGAQQAEEVGNNMGSLKDAIGQVADLVKEIAAAAHEQMLGIGQVHQAVNQMDDVTQQNAALVEEASAASNSLMEQATVLNQLVAAFGVGSGPVPASTARTVFKPSLLGGHAVRNKAESTEENWQSF</sequence>
<dbReference type="Pfam" id="PF00672">
    <property type="entry name" value="HAMP"/>
    <property type="match status" value="1"/>
</dbReference>
<keyword evidence="8" id="KW-1133">Transmembrane helix</keyword>
<dbReference type="CDD" id="cd11386">
    <property type="entry name" value="MCP_signal"/>
    <property type="match status" value="1"/>
</dbReference>
<evidence type="ECO:0000256" key="3">
    <source>
        <dbReference type="ARBA" id="ARBA00022500"/>
    </source>
</evidence>
<dbReference type="InterPro" id="IPR004089">
    <property type="entry name" value="MCPsignal_dom"/>
</dbReference>
<dbReference type="Pfam" id="PF00015">
    <property type="entry name" value="MCPsignal"/>
    <property type="match status" value="1"/>
</dbReference>
<dbReference type="EMBL" id="WKLC01000005">
    <property type="protein sequence ID" value="MSE13698.1"/>
    <property type="molecule type" value="Genomic_DNA"/>
</dbReference>
<dbReference type="FunFam" id="1.10.287.950:FF:000001">
    <property type="entry name" value="Methyl-accepting chemotaxis sensory transducer"/>
    <property type="match status" value="1"/>
</dbReference>
<feature type="compositionally biased region" description="Polar residues" evidence="7">
    <location>
        <begin position="296"/>
        <end position="330"/>
    </location>
</feature>
<comment type="caution">
    <text evidence="11">The sequence shown here is derived from an EMBL/GenBank/DDBJ whole genome shotgun (WGS) entry which is preliminary data.</text>
</comment>
<name>A0A7X2STS8_ENTAG</name>
<dbReference type="SUPFAM" id="SSF58104">
    <property type="entry name" value="Methyl-accepting chemotaxis protein (MCP) signaling domain"/>
    <property type="match status" value="1"/>
</dbReference>
<evidence type="ECO:0000259" key="10">
    <source>
        <dbReference type="PROSITE" id="PS50885"/>
    </source>
</evidence>
<gene>
    <name evidence="11" type="ORF">GKC49_00535</name>
</gene>
<keyword evidence="4 6" id="KW-0807">Transducer</keyword>
<protein>
    <submittedName>
        <fullName evidence="11">HAMP domain-containing protein</fullName>
    </submittedName>
</protein>
<dbReference type="GO" id="GO:0005886">
    <property type="term" value="C:plasma membrane"/>
    <property type="evidence" value="ECO:0007669"/>
    <property type="project" value="TreeGrafter"/>
</dbReference>
<dbReference type="PANTHER" id="PTHR43531:SF14">
    <property type="entry name" value="METHYL-ACCEPTING CHEMOTAXIS PROTEIN I-RELATED"/>
    <property type="match status" value="1"/>
</dbReference>
<dbReference type="PROSITE" id="PS50885">
    <property type="entry name" value="HAMP"/>
    <property type="match status" value="1"/>
</dbReference>
<dbReference type="PROSITE" id="PS50111">
    <property type="entry name" value="CHEMOTAXIS_TRANSDUC_2"/>
    <property type="match status" value="1"/>
</dbReference>
<comment type="similarity">
    <text evidence="5">Belongs to the methyl-accepting chemotaxis (MCP) protein family.</text>
</comment>
<dbReference type="GO" id="GO:0004888">
    <property type="term" value="F:transmembrane signaling receptor activity"/>
    <property type="evidence" value="ECO:0007669"/>
    <property type="project" value="InterPro"/>
</dbReference>
<reference evidence="11 12" key="1">
    <citation type="submission" date="2019-11" db="EMBL/GenBank/DDBJ databases">
        <title>Draft Genome Sequence of Plant Growth-Promoting Rhizosphere-Associated Bacteria.</title>
        <authorList>
            <person name="Vasilyev I.Y."/>
            <person name="Radchenko V."/>
            <person name="Ilnitskaya E.V."/>
        </authorList>
    </citation>
    <scope>NUCLEOTIDE SEQUENCE [LARGE SCALE GENOMIC DNA]</scope>
    <source>
        <strain evidence="11 12">VRA_MhP_f</strain>
    </source>
</reference>
<keyword evidence="8" id="KW-0472">Membrane</keyword>
<dbReference type="SMART" id="SM00304">
    <property type="entry name" value="HAMP"/>
    <property type="match status" value="1"/>
</dbReference>
<dbReference type="GO" id="GO:0006935">
    <property type="term" value="P:chemotaxis"/>
    <property type="evidence" value="ECO:0007669"/>
    <property type="project" value="UniProtKB-KW"/>
</dbReference>
<feature type="region of interest" description="Disordered" evidence="7">
    <location>
        <begin position="283"/>
        <end position="336"/>
    </location>
</feature>
<evidence type="ECO:0000313" key="12">
    <source>
        <dbReference type="Proteomes" id="UP000461948"/>
    </source>
</evidence>
<dbReference type="Proteomes" id="UP000461948">
    <property type="component" value="Unassembled WGS sequence"/>
</dbReference>
<dbReference type="GO" id="GO:0007165">
    <property type="term" value="P:signal transduction"/>
    <property type="evidence" value="ECO:0007669"/>
    <property type="project" value="UniProtKB-KW"/>
</dbReference>
<evidence type="ECO:0000256" key="1">
    <source>
        <dbReference type="ARBA" id="ARBA00004370"/>
    </source>
</evidence>
<evidence type="ECO:0000259" key="9">
    <source>
        <dbReference type="PROSITE" id="PS50111"/>
    </source>
</evidence>
<feature type="domain" description="HAMP" evidence="10">
    <location>
        <begin position="210"/>
        <end position="263"/>
    </location>
</feature>
<evidence type="ECO:0000256" key="7">
    <source>
        <dbReference type="SAM" id="MobiDB-lite"/>
    </source>
</evidence>
<feature type="domain" description="Methyl-accepting transducer" evidence="9">
    <location>
        <begin position="268"/>
        <end position="497"/>
    </location>
</feature>
<dbReference type="CDD" id="cd06225">
    <property type="entry name" value="HAMP"/>
    <property type="match status" value="1"/>
</dbReference>
<dbReference type="RefSeq" id="WP_187495483.1">
    <property type="nucleotide sequence ID" value="NZ_JACSWY010000031.1"/>
</dbReference>
<dbReference type="InterPro" id="IPR004090">
    <property type="entry name" value="Chemotax_Me-accpt_rcpt"/>
</dbReference>
<evidence type="ECO:0000256" key="4">
    <source>
        <dbReference type="ARBA" id="ARBA00023224"/>
    </source>
</evidence>
<evidence type="ECO:0000256" key="8">
    <source>
        <dbReference type="SAM" id="Phobius"/>
    </source>
</evidence>
<evidence type="ECO:0000256" key="5">
    <source>
        <dbReference type="ARBA" id="ARBA00029447"/>
    </source>
</evidence>
<feature type="transmembrane region" description="Helical" evidence="8">
    <location>
        <begin position="187"/>
        <end position="206"/>
    </location>
</feature>
<dbReference type="InterPro" id="IPR003660">
    <property type="entry name" value="HAMP_dom"/>
</dbReference>
<keyword evidence="2" id="KW-0488">Methylation</keyword>
<dbReference type="SMART" id="SM00283">
    <property type="entry name" value="MA"/>
    <property type="match status" value="1"/>
</dbReference>
<dbReference type="Gene3D" id="1.10.287.950">
    <property type="entry name" value="Methyl-accepting chemotaxis protein"/>
    <property type="match status" value="1"/>
</dbReference>
<keyword evidence="3" id="KW-0145">Chemotaxis</keyword>
<evidence type="ECO:0000256" key="6">
    <source>
        <dbReference type="PROSITE-ProRule" id="PRU00284"/>
    </source>
</evidence>